<reference evidence="2" key="1">
    <citation type="journal article" date="2023" name="PLoS Negl. Trop. Dis.">
        <title>A genome sequence for Biomphalaria pfeifferi, the major vector snail for the human-infecting parasite Schistosoma mansoni.</title>
        <authorList>
            <person name="Bu L."/>
            <person name="Lu L."/>
            <person name="Laidemitt M.R."/>
            <person name="Zhang S.M."/>
            <person name="Mutuku M."/>
            <person name="Mkoji G."/>
            <person name="Steinauer M."/>
            <person name="Loker E.S."/>
        </authorList>
    </citation>
    <scope>NUCLEOTIDE SEQUENCE</scope>
    <source>
        <strain evidence="2">KasaAsao</strain>
    </source>
</reference>
<feature type="transmembrane region" description="Helical" evidence="1">
    <location>
        <begin position="31"/>
        <end position="55"/>
    </location>
</feature>
<name>A0AAD8FG40_BIOPF</name>
<evidence type="ECO:0000313" key="3">
    <source>
        <dbReference type="Proteomes" id="UP001233172"/>
    </source>
</evidence>
<reference evidence="2" key="2">
    <citation type="submission" date="2023-04" db="EMBL/GenBank/DDBJ databases">
        <authorList>
            <person name="Bu L."/>
            <person name="Lu L."/>
            <person name="Laidemitt M.R."/>
            <person name="Zhang S.M."/>
            <person name="Mutuku M."/>
            <person name="Mkoji G."/>
            <person name="Steinauer M."/>
            <person name="Loker E.S."/>
        </authorList>
    </citation>
    <scope>NUCLEOTIDE SEQUENCE</scope>
    <source>
        <strain evidence="2">KasaAsao</strain>
        <tissue evidence="2">Whole Snail</tissue>
    </source>
</reference>
<evidence type="ECO:0000313" key="2">
    <source>
        <dbReference type="EMBL" id="KAK0063737.1"/>
    </source>
</evidence>
<dbReference type="AlphaFoldDB" id="A0AAD8FG40"/>
<sequence length="87" mass="10235">MVLGRGFHCDYLGIHILIAAINEKCVYKRTYLGMICFWNMTIAAICFFVMLHFHIMDVINDPIWTWQQDDAKGLLSRLQFHFSSNYS</sequence>
<keyword evidence="1" id="KW-1133">Transmembrane helix</keyword>
<keyword evidence="3" id="KW-1185">Reference proteome</keyword>
<dbReference type="Proteomes" id="UP001233172">
    <property type="component" value="Unassembled WGS sequence"/>
</dbReference>
<accession>A0AAD8FG40</accession>
<protein>
    <submittedName>
        <fullName evidence="2">Uncharacterized protein</fullName>
    </submittedName>
</protein>
<keyword evidence="1" id="KW-0812">Transmembrane</keyword>
<dbReference type="EMBL" id="JASAOG010000020">
    <property type="protein sequence ID" value="KAK0063737.1"/>
    <property type="molecule type" value="Genomic_DNA"/>
</dbReference>
<comment type="caution">
    <text evidence="2">The sequence shown here is derived from an EMBL/GenBank/DDBJ whole genome shotgun (WGS) entry which is preliminary data.</text>
</comment>
<evidence type="ECO:0000256" key="1">
    <source>
        <dbReference type="SAM" id="Phobius"/>
    </source>
</evidence>
<gene>
    <name evidence="2" type="ORF">Bpfe_006888</name>
</gene>
<keyword evidence="1" id="KW-0472">Membrane</keyword>
<organism evidence="2 3">
    <name type="scientific">Biomphalaria pfeifferi</name>
    <name type="common">Bloodfluke planorb</name>
    <name type="synonym">Freshwater snail</name>
    <dbReference type="NCBI Taxonomy" id="112525"/>
    <lineage>
        <taxon>Eukaryota</taxon>
        <taxon>Metazoa</taxon>
        <taxon>Spiralia</taxon>
        <taxon>Lophotrochozoa</taxon>
        <taxon>Mollusca</taxon>
        <taxon>Gastropoda</taxon>
        <taxon>Heterobranchia</taxon>
        <taxon>Euthyneura</taxon>
        <taxon>Panpulmonata</taxon>
        <taxon>Hygrophila</taxon>
        <taxon>Lymnaeoidea</taxon>
        <taxon>Planorbidae</taxon>
        <taxon>Biomphalaria</taxon>
    </lineage>
</organism>
<proteinExistence type="predicted"/>